<feature type="transmembrane region" description="Helical" evidence="7">
    <location>
        <begin position="283"/>
        <end position="308"/>
    </location>
</feature>
<name>A0A1G2PQ76_9BACT</name>
<dbReference type="InterPro" id="IPR003838">
    <property type="entry name" value="ABC3_permease_C"/>
</dbReference>
<evidence type="ECO:0000256" key="2">
    <source>
        <dbReference type="ARBA" id="ARBA00022475"/>
    </source>
</evidence>
<evidence type="ECO:0000256" key="4">
    <source>
        <dbReference type="ARBA" id="ARBA00022989"/>
    </source>
</evidence>
<dbReference type="Proteomes" id="UP000176951">
    <property type="component" value="Unassembled WGS sequence"/>
</dbReference>
<feature type="domain" description="MacB-like periplasmic core" evidence="9">
    <location>
        <begin position="21"/>
        <end position="246"/>
    </location>
</feature>
<proteinExistence type="inferred from homology"/>
<accession>A0A1G2PQ76</accession>
<dbReference type="Pfam" id="PF02687">
    <property type="entry name" value="FtsX"/>
    <property type="match status" value="1"/>
</dbReference>
<evidence type="ECO:0000256" key="6">
    <source>
        <dbReference type="ARBA" id="ARBA00038076"/>
    </source>
</evidence>
<evidence type="ECO:0000259" key="8">
    <source>
        <dbReference type="Pfam" id="PF02687"/>
    </source>
</evidence>
<dbReference type="Pfam" id="PF12704">
    <property type="entry name" value="MacB_PCD"/>
    <property type="match status" value="1"/>
</dbReference>
<dbReference type="GO" id="GO:0005886">
    <property type="term" value="C:plasma membrane"/>
    <property type="evidence" value="ECO:0007669"/>
    <property type="project" value="UniProtKB-SubCell"/>
</dbReference>
<feature type="transmembrane region" description="Helical" evidence="7">
    <location>
        <begin position="329"/>
        <end position="362"/>
    </location>
</feature>
<protein>
    <recommendedName>
        <fullName evidence="12">Multidrug ABC transporter substrate-binding protein</fullName>
    </recommendedName>
</protein>
<feature type="domain" description="ABC3 transporter permease C-terminal" evidence="8">
    <location>
        <begin position="287"/>
        <end position="404"/>
    </location>
</feature>
<gene>
    <name evidence="10" type="ORF">A3A97_01390</name>
</gene>
<feature type="transmembrane region" description="Helical" evidence="7">
    <location>
        <begin position="21"/>
        <end position="42"/>
    </location>
</feature>
<dbReference type="InterPro" id="IPR050250">
    <property type="entry name" value="Macrolide_Exporter_MacB"/>
</dbReference>
<dbReference type="PANTHER" id="PTHR30572">
    <property type="entry name" value="MEMBRANE COMPONENT OF TRANSPORTER-RELATED"/>
    <property type="match status" value="1"/>
</dbReference>
<comment type="caution">
    <text evidence="10">The sequence shown here is derived from an EMBL/GenBank/DDBJ whole genome shotgun (WGS) entry which is preliminary data.</text>
</comment>
<keyword evidence="2" id="KW-1003">Cell membrane</keyword>
<evidence type="ECO:0000256" key="5">
    <source>
        <dbReference type="ARBA" id="ARBA00023136"/>
    </source>
</evidence>
<dbReference type="EMBL" id="MHSW01000036">
    <property type="protein sequence ID" value="OHA50474.1"/>
    <property type="molecule type" value="Genomic_DNA"/>
</dbReference>
<dbReference type="GO" id="GO:0022857">
    <property type="term" value="F:transmembrane transporter activity"/>
    <property type="evidence" value="ECO:0007669"/>
    <property type="project" value="TreeGrafter"/>
</dbReference>
<evidence type="ECO:0000256" key="1">
    <source>
        <dbReference type="ARBA" id="ARBA00004651"/>
    </source>
</evidence>
<reference evidence="10 11" key="1">
    <citation type="journal article" date="2016" name="Nat. Commun.">
        <title>Thousands of microbial genomes shed light on interconnected biogeochemical processes in an aquifer system.</title>
        <authorList>
            <person name="Anantharaman K."/>
            <person name="Brown C.T."/>
            <person name="Hug L.A."/>
            <person name="Sharon I."/>
            <person name="Castelle C.J."/>
            <person name="Probst A.J."/>
            <person name="Thomas B.C."/>
            <person name="Singh A."/>
            <person name="Wilkins M.J."/>
            <person name="Karaoz U."/>
            <person name="Brodie E.L."/>
            <person name="Williams K.H."/>
            <person name="Hubbard S.S."/>
            <person name="Banfield J.F."/>
        </authorList>
    </citation>
    <scope>NUCLEOTIDE SEQUENCE [LARGE SCALE GENOMIC DNA]</scope>
</reference>
<keyword evidence="3 7" id="KW-0812">Transmembrane</keyword>
<comment type="subcellular location">
    <subcellularLocation>
        <location evidence="1">Cell membrane</location>
        <topology evidence="1">Multi-pass membrane protein</topology>
    </subcellularLocation>
</comment>
<keyword evidence="5 7" id="KW-0472">Membrane</keyword>
<evidence type="ECO:0000313" key="10">
    <source>
        <dbReference type="EMBL" id="OHA50474.1"/>
    </source>
</evidence>
<comment type="similarity">
    <text evidence="6">Belongs to the ABC-4 integral membrane protein family.</text>
</comment>
<dbReference type="AlphaFoldDB" id="A0A1G2PQ76"/>
<organism evidence="10 11">
    <name type="scientific">Candidatus Terrybacteria bacterium RIFCSPLOWO2_01_FULL_40_23</name>
    <dbReference type="NCBI Taxonomy" id="1802366"/>
    <lineage>
        <taxon>Bacteria</taxon>
        <taxon>Candidatus Terryibacteriota</taxon>
    </lineage>
</organism>
<dbReference type="PANTHER" id="PTHR30572:SF4">
    <property type="entry name" value="ABC TRANSPORTER PERMEASE YTRF"/>
    <property type="match status" value="1"/>
</dbReference>
<evidence type="ECO:0000256" key="3">
    <source>
        <dbReference type="ARBA" id="ARBA00022692"/>
    </source>
</evidence>
<keyword evidence="4 7" id="KW-1133">Transmembrane helix</keyword>
<dbReference type="InterPro" id="IPR025857">
    <property type="entry name" value="MacB_PCD"/>
</dbReference>
<evidence type="ECO:0000259" key="9">
    <source>
        <dbReference type="Pfam" id="PF12704"/>
    </source>
</evidence>
<evidence type="ECO:0000313" key="11">
    <source>
        <dbReference type="Proteomes" id="UP000176951"/>
    </source>
</evidence>
<evidence type="ECO:0008006" key="12">
    <source>
        <dbReference type="Google" id="ProtNLM"/>
    </source>
</evidence>
<feature type="transmembrane region" description="Helical" evidence="7">
    <location>
        <begin position="374"/>
        <end position="396"/>
    </location>
</feature>
<sequence>MFVKYSLKTAAKGLRTNRSRSFLTILGIVIGITAIMLVMSLGRGAQDLILNQIQSIGSKTIAVIPGRQPTGISDSLSSFSDSLKNKDVEDLQKKSNVPHLTRIMPIVFGPVVATKGNKVHQTTVFGVNNFFAEIYNIYPSDGRLFTDEEVTSKSAVVIIGSKVKNELFDYGEPVLGQKIRVKNQSLRIVGVLPNKGQFSFISFDDALIMPYTTAQQYIFGIKYFNRLVIETDSEINVVATVADIETTLRNNHHIADPDKDDFFVETQAQAMALVSAITNALTLFLAAVAAISLIVGGVGIMNIMLVSVTERTREIGLRKAVGATNRNILTQFLLESVMLTSIGGIIGIVLGTGLSFVISLILSKFVGLNWAFTFPLMAVFLGLGVSGAVGLVFGIYPARQASLKSPMEALRYE</sequence>
<evidence type="ECO:0000256" key="7">
    <source>
        <dbReference type="SAM" id="Phobius"/>
    </source>
</evidence>